<proteinExistence type="inferred from homology"/>
<evidence type="ECO:0000256" key="6">
    <source>
        <dbReference type="ARBA" id="ARBA00022806"/>
    </source>
</evidence>
<dbReference type="Gene3D" id="3.40.50.300">
    <property type="entry name" value="P-loop containing nucleotide triphosphate hydrolases"/>
    <property type="match status" value="2"/>
</dbReference>
<dbReference type="Pfam" id="PF00270">
    <property type="entry name" value="DEAD"/>
    <property type="match status" value="1"/>
</dbReference>
<dbReference type="InterPro" id="IPR045562">
    <property type="entry name" value="RecG_dom3_C"/>
</dbReference>
<name>A0A1M6NAG6_MALRU</name>
<dbReference type="Pfam" id="PF00271">
    <property type="entry name" value="Helicase_C"/>
    <property type="match status" value="1"/>
</dbReference>
<evidence type="ECO:0000256" key="5">
    <source>
        <dbReference type="ARBA" id="ARBA00022801"/>
    </source>
</evidence>
<evidence type="ECO:0000259" key="16">
    <source>
        <dbReference type="PROSITE" id="PS51192"/>
    </source>
</evidence>
<evidence type="ECO:0000256" key="14">
    <source>
        <dbReference type="ARBA" id="ARBA00048988"/>
    </source>
</evidence>
<dbReference type="Pfam" id="PF19833">
    <property type="entry name" value="RecG_dom3_C"/>
    <property type="match status" value="1"/>
</dbReference>
<dbReference type="PROSITE" id="PS51192">
    <property type="entry name" value="HELICASE_ATP_BIND_1"/>
    <property type="match status" value="1"/>
</dbReference>
<dbReference type="InterPro" id="IPR033454">
    <property type="entry name" value="RecG_wedge"/>
</dbReference>
<organism evidence="18 19">
    <name type="scientific">Malonomonas rubra DSM 5091</name>
    <dbReference type="NCBI Taxonomy" id="1122189"/>
    <lineage>
        <taxon>Bacteria</taxon>
        <taxon>Pseudomonadati</taxon>
        <taxon>Thermodesulfobacteriota</taxon>
        <taxon>Desulfuromonadia</taxon>
        <taxon>Desulfuromonadales</taxon>
        <taxon>Geopsychrobacteraceae</taxon>
        <taxon>Malonomonas</taxon>
    </lineage>
</organism>
<keyword evidence="10 15" id="KW-0234">DNA repair</keyword>
<dbReference type="PROSITE" id="PS51194">
    <property type="entry name" value="HELICASE_CTER"/>
    <property type="match status" value="1"/>
</dbReference>
<dbReference type="InterPro" id="IPR011545">
    <property type="entry name" value="DEAD/DEAH_box_helicase_dom"/>
</dbReference>
<evidence type="ECO:0000256" key="1">
    <source>
        <dbReference type="ARBA" id="ARBA00007504"/>
    </source>
</evidence>
<evidence type="ECO:0000256" key="7">
    <source>
        <dbReference type="ARBA" id="ARBA00022840"/>
    </source>
</evidence>
<evidence type="ECO:0000259" key="17">
    <source>
        <dbReference type="PROSITE" id="PS51194"/>
    </source>
</evidence>
<comment type="function">
    <text evidence="15">Plays a critical role in recombination and DNA repair. Helps process Holliday junction intermediates to mature products by catalyzing branch migration. Has replication fork regression activity, unwinds stalled or blocked replication forks to make a HJ that can be resolved. Has a DNA unwinding activity characteristic of a DNA helicase with 3'-5' polarity.</text>
</comment>
<evidence type="ECO:0000256" key="13">
    <source>
        <dbReference type="ARBA" id="ARBA00034808"/>
    </source>
</evidence>
<dbReference type="InterPro" id="IPR014001">
    <property type="entry name" value="Helicase_ATP-bd"/>
</dbReference>
<dbReference type="STRING" id="1122189.SAMN02745165_03552"/>
<dbReference type="GO" id="GO:0016887">
    <property type="term" value="F:ATP hydrolysis activity"/>
    <property type="evidence" value="ECO:0007669"/>
    <property type="project" value="RHEA"/>
</dbReference>
<keyword evidence="3 15" id="KW-0547">Nucleotide-binding</keyword>
<keyword evidence="6 15" id="KW-0347">Helicase</keyword>
<evidence type="ECO:0000256" key="12">
    <source>
        <dbReference type="ARBA" id="ARBA00034617"/>
    </source>
</evidence>
<keyword evidence="9 15" id="KW-0233">DNA recombination</keyword>
<dbReference type="PANTHER" id="PTHR47964:SF1">
    <property type="entry name" value="ATP-DEPENDENT DNA HELICASE HOMOLOG RECG, CHLOROPLASTIC"/>
    <property type="match status" value="1"/>
</dbReference>
<reference evidence="18 19" key="1">
    <citation type="submission" date="2016-11" db="EMBL/GenBank/DDBJ databases">
        <authorList>
            <person name="Jaros S."/>
            <person name="Januszkiewicz K."/>
            <person name="Wedrychowicz H."/>
        </authorList>
    </citation>
    <scope>NUCLEOTIDE SEQUENCE [LARGE SCALE GENOMIC DNA]</scope>
    <source>
        <strain evidence="18 19">DSM 5091</strain>
    </source>
</reference>
<evidence type="ECO:0000256" key="9">
    <source>
        <dbReference type="ARBA" id="ARBA00023172"/>
    </source>
</evidence>
<keyword evidence="11" id="KW-0413">Isomerase</keyword>
<sequence>MPQTPDSQPHPALEKTIGSIKGVGPKMLPKLEKLGLKTVEDALYHLPLRYEDRRQLKPISHLRPGGQEVFRGRVLSAGESITSRNRKKIYDVIVEDDSGQIALKWFRYRKPWLQKLLPIGRQVVLIGEVKHFGATREVHHPDVELLPDGADPMQVLQKDPLNFGRILPVYPLTEGLSQKQARKIWYPLVMDNAVYVESRMPQEVLQRLHLMPLATALLQSHWPDNQTDLQALGQGTDSARNSLVFDEFFFLELGLALKRAGVQLEEGIQFRLEHRYTLPLSKILPFKLTDAQRRVLGEIKQDMCSKQPMHRLLQGDVGSGKTMVALMSALIAIENKTQVAVVAPTEILAEQHFRTFDNWLRELGLKAALLQGSMSASAKRDVLEMIATGEVDLIVGTHAVLQEGVEFHKLGLGIIDEQHRFGVKQRSLLKHKGQNPDMLVMTATPIPRTLSMTLYGDLSVSVIDQLPPGRKPITTRKYVGQQRTKAYQLIGKEIAAGRQAYIVYPLVEESEKSDLKAAIDAAEHLKNDIFPQFNIGVLHGRMKSAEKDTVMERFRKGEVQLLVSTTVIEVGVDVPNATVMMVEHADRFGLSQLHQLRGRVGRGADKSYCLLIPSDHYSEDAGKRLQVMVDTEDGFRIAEADLEIRGPGDFLGTRQAGLPDFRVANLLRDARLLESARKEAFEYIEKTNQLKTPDSQPVRQELIRRWGGRLELAAIG</sequence>
<accession>A0A1M6NAG6</accession>
<evidence type="ECO:0000256" key="15">
    <source>
        <dbReference type="RuleBase" id="RU363016"/>
    </source>
</evidence>
<dbReference type="SUPFAM" id="SSF52540">
    <property type="entry name" value="P-loop containing nucleoside triphosphate hydrolases"/>
    <property type="match status" value="2"/>
</dbReference>
<dbReference type="Pfam" id="PF17191">
    <property type="entry name" value="RecG_wedge"/>
    <property type="match status" value="1"/>
</dbReference>
<dbReference type="SMART" id="SM00490">
    <property type="entry name" value="HELICc"/>
    <property type="match status" value="1"/>
</dbReference>
<dbReference type="OrthoDB" id="9804325at2"/>
<evidence type="ECO:0000313" key="19">
    <source>
        <dbReference type="Proteomes" id="UP000184171"/>
    </source>
</evidence>
<keyword evidence="19" id="KW-1185">Reference proteome</keyword>
<protein>
    <recommendedName>
        <fullName evidence="2 15">ATP-dependent DNA helicase RecG</fullName>
        <ecNumber evidence="13 15">5.6.2.4</ecNumber>
    </recommendedName>
</protein>
<keyword evidence="4 15" id="KW-0227">DNA damage</keyword>
<evidence type="ECO:0000313" key="18">
    <source>
        <dbReference type="EMBL" id="SHJ92647.1"/>
    </source>
</evidence>
<dbReference type="InterPro" id="IPR001650">
    <property type="entry name" value="Helicase_C-like"/>
</dbReference>
<dbReference type="GO" id="GO:0006310">
    <property type="term" value="P:DNA recombination"/>
    <property type="evidence" value="ECO:0007669"/>
    <property type="project" value="UniProtKB-UniRule"/>
</dbReference>
<dbReference type="CDD" id="cd18811">
    <property type="entry name" value="SF2_C_RecG"/>
    <property type="match status" value="1"/>
</dbReference>
<dbReference type="RefSeq" id="WP_072910067.1">
    <property type="nucleotide sequence ID" value="NZ_FQZT01000026.1"/>
</dbReference>
<evidence type="ECO:0000256" key="11">
    <source>
        <dbReference type="ARBA" id="ARBA00023235"/>
    </source>
</evidence>
<dbReference type="InterPro" id="IPR012340">
    <property type="entry name" value="NA-bd_OB-fold"/>
</dbReference>
<evidence type="ECO:0000256" key="8">
    <source>
        <dbReference type="ARBA" id="ARBA00023125"/>
    </source>
</evidence>
<feature type="domain" description="Helicase C-terminal" evidence="17">
    <location>
        <begin position="482"/>
        <end position="648"/>
    </location>
</feature>
<dbReference type="PANTHER" id="PTHR47964">
    <property type="entry name" value="ATP-DEPENDENT DNA HELICASE HOMOLOG RECG, CHLOROPLASTIC"/>
    <property type="match status" value="1"/>
</dbReference>
<dbReference type="Proteomes" id="UP000184171">
    <property type="component" value="Unassembled WGS sequence"/>
</dbReference>
<comment type="catalytic activity">
    <reaction evidence="14 15">
        <text>ATP + H2O = ADP + phosphate + H(+)</text>
        <dbReference type="Rhea" id="RHEA:13065"/>
        <dbReference type="ChEBI" id="CHEBI:15377"/>
        <dbReference type="ChEBI" id="CHEBI:15378"/>
        <dbReference type="ChEBI" id="CHEBI:30616"/>
        <dbReference type="ChEBI" id="CHEBI:43474"/>
        <dbReference type="ChEBI" id="CHEBI:456216"/>
        <dbReference type="EC" id="5.6.2.4"/>
    </reaction>
</comment>
<dbReference type="SMART" id="SM00487">
    <property type="entry name" value="DEXDc"/>
    <property type="match status" value="1"/>
</dbReference>
<dbReference type="InterPro" id="IPR047112">
    <property type="entry name" value="RecG/Mfd"/>
</dbReference>
<evidence type="ECO:0000256" key="2">
    <source>
        <dbReference type="ARBA" id="ARBA00017846"/>
    </source>
</evidence>
<comment type="similarity">
    <text evidence="1 15">Belongs to the helicase family. RecG subfamily.</text>
</comment>
<dbReference type="SUPFAM" id="SSF50249">
    <property type="entry name" value="Nucleic acid-binding proteins"/>
    <property type="match status" value="1"/>
</dbReference>
<dbReference type="EMBL" id="FQZT01000026">
    <property type="protein sequence ID" value="SHJ92647.1"/>
    <property type="molecule type" value="Genomic_DNA"/>
</dbReference>
<gene>
    <name evidence="18" type="ORF">SAMN02745165_03552</name>
</gene>
<dbReference type="InterPro" id="IPR027417">
    <property type="entry name" value="P-loop_NTPase"/>
</dbReference>
<dbReference type="Gene3D" id="2.40.50.140">
    <property type="entry name" value="Nucleic acid-binding proteins"/>
    <property type="match status" value="1"/>
</dbReference>
<feature type="domain" description="Helicase ATP-binding" evidence="16">
    <location>
        <begin position="302"/>
        <end position="463"/>
    </location>
</feature>
<dbReference type="NCBIfam" id="NF008168">
    <property type="entry name" value="PRK10917.2-2"/>
    <property type="match status" value="1"/>
</dbReference>
<keyword evidence="5 15" id="KW-0378">Hydrolase</keyword>
<dbReference type="CDD" id="cd04488">
    <property type="entry name" value="RecG_wedge_OBF"/>
    <property type="match status" value="1"/>
</dbReference>
<evidence type="ECO:0000256" key="10">
    <source>
        <dbReference type="ARBA" id="ARBA00023204"/>
    </source>
</evidence>
<dbReference type="AlphaFoldDB" id="A0A1M6NAG6"/>
<dbReference type="GO" id="GO:0003677">
    <property type="term" value="F:DNA binding"/>
    <property type="evidence" value="ECO:0007669"/>
    <property type="project" value="UniProtKB-KW"/>
</dbReference>
<dbReference type="GO" id="GO:0005524">
    <property type="term" value="F:ATP binding"/>
    <property type="evidence" value="ECO:0007669"/>
    <property type="project" value="UniProtKB-KW"/>
</dbReference>
<keyword evidence="8" id="KW-0238">DNA-binding</keyword>
<dbReference type="CDD" id="cd17992">
    <property type="entry name" value="DEXHc_RecG"/>
    <property type="match status" value="1"/>
</dbReference>
<keyword evidence="7 15" id="KW-0067">ATP-binding</keyword>
<dbReference type="GO" id="GO:0006281">
    <property type="term" value="P:DNA repair"/>
    <property type="evidence" value="ECO:0007669"/>
    <property type="project" value="UniProtKB-UniRule"/>
</dbReference>
<dbReference type="EC" id="5.6.2.4" evidence="13 15"/>
<dbReference type="NCBIfam" id="NF008165">
    <property type="entry name" value="PRK10917.1-3"/>
    <property type="match status" value="1"/>
</dbReference>
<evidence type="ECO:0000256" key="3">
    <source>
        <dbReference type="ARBA" id="ARBA00022741"/>
    </source>
</evidence>
<dbReference type="InterPro" id="IPR004609">
    <property type="entry name" value="ATP-dep_DNA_helicase_RecG"/>
</dbReference>
<dbReference type="NCBIfam" id="TIGR00643">
    <property type="entry name" value="recG"/>
    <property type="match status" value="1"/>
</dbReference>
<dbReference type="GO" id="GO:0043138">
    <property type="term" value="F:3'-5' DNA helicase activity"/>
    <property type="evidence" value="ECO:0007669"/>
    <property type="project" value="UniProtKB-EC"/>
</dbReference>
<evidence type="ECO:0000256" key="4">
    <source>
        <dbReference type="ARBA" id="ARBA00022763"/>
    </source>
</evidence>
<comment type="catalytic activity">
    <reaction evidence="12 15">
        <text>Couples ATP hydrolysis with the unwinding of duplex DNA by translocating in the 3'-5' direction.</text>
        <dbReference type="EC" id="5.6.2.4"/>
    </reaction>
</comment>